<evidence type="ECO:0000313" key="3">
    <source>
        <dbReference type="Proteomes" id="UP001596410"/>
    </source>
</evidence>
<keyword evidence="3" id="KW-1185">Reference proteome</keyword>
<evidence type="ECO:0000256" key="1">
    <source>
        <dbReference type="SAM" id="MobiDB-lite"/>
    </source>
</evidence>
<feature type="region of interest" description="Disordered" evidence="1">
    <location>
        <begin position="83"/>
        <end position="102"/>
    </location>
</feature>
<sequence length="263" mass="30741">MSRISIESLTEMQKLLDNLDDQEHDNLFWKPLNDDDSIKEFDEHIRLIKESKSWDRKYNHKKGGVLEDFAMFLFKRFPSPTVDKNKRPGDNETDIESTLSDKHRYPPFINDKMGTKFVCECKNKKTTAIDVTMVAKLSEILPTRGSNFGIFISIIGMGGHGWRYGEGKRKKIMYSEQRPIISITVKELEKLREGANFYTMIKQKYDYLIDEVEDETGDIPPADHDEYTKRLNEVVSHLRKCELINEEEFGQINTRITNKYGNE</sequence>
<name>A0ABW2ENQ7_9BACI</name>
<evidence type="ECO:0000313" key="2">
    <source>
        <dbReference type="EMBL" id="MFC7064002.1"/>
    </source>
</evidence>
<evidence type="ECO:0008006" key="4">
    <source>
        <dbReference type="Google" id="ProtNLM"/>
    </source>
</evidence>
<proteinExistence type="predicted"/>
<protein>
    <recommendedName>
        <fullName evidence="4">Restriction endonuclease</fullName>
    </recommendedName>
</protein>
<dbReference type="RefSeq" id="WP_204708377.1">
    <property type="nucleotide sequence ID" value="NZ_JBHSZV010000062.1"/>
</dbReference>
<reference evidence="3" key="1">
    <citation type="journal article" date="2019" name="Int. J. Syst. Evol. Microbiol.">
        <title>The Global Catalogue of Microorganisms (GCM) 10K type strain sequencing project: providing services to taxonomists for standard genome sequencing and annotation.</title>
        <authorList>
            <consortium name="The Broad Institute Genomics Platform"/>
            <consortium name="The Broad Institute Genome Sequencing Center for Infectious Disease"/>
            <person name="Wu L."/>
            <person name="Ma J."/>
        </authorList>
    </citation>
    <scope>NUCLEOTIDE SEQUENCE [LARGE SCALE GENOMIC DNA]</scope>
    <source>
        <strain evidence="3">CGMCC 4.1621</strain>
    </source>
</reference>
<gene>
    <name evidence="2" type="ORF">ACFQIC_19575</name>
</gene>
<dbReference type="Proteomes" id="UP001596410">
    <property type="component" value="Unassembled WGS sequence"/>
</dbReference>
<organism evidence="2 3">
    <name type="scientific">Halobacillus seohaensis</name>
    <dbReference type="NCBI Taxonomy" id="447421"/>
    <lineage>
        <taxon>Bacteria</taxon>
        <taxon>Bacillati</taxon>
        <taxon>Bacillota</taxon>
        <taxon>Bacilli</taxon>
        <taxon>Bacillales</taxon>
        <taxon>Bacillaceae</taxon>
        <taxon>Halobacillus</taxon>
    </lineage>
</organism>
<accession>A0ABW2ENQ7</accession>
<comment type="caution">
    <text evidence="2">The sequence shown here is derived from an EMBL/GenBank/DDBJ whole genome shotgun (WGS) entry which is preliminary data.</text>
</comment>
<dbReference type="EMBL" id="JBHSZV010000062">
    <property type="protein sequence ID" value="MFC7064002.1"/>
    <property type="molecule type" value="Genomic_DNA"/>
</dbReference>